<dbReference type="GO" id="GO:0004519">
    <property type="term" value="F:endonuclease activity"/>
    <property type="evidence" value="ECO:0007669"/>
    <property type="project" value="UniProtKB-KW"/>
</dbReference>
<keyword evidence="1" id="KW-0255">Endonuclease</keyword>
<dbReference type="RefSeq" id="WP_339970275.1">
    <property type="nucleotide sequence ID" value="NZ_JAWMWG010000002.1"/>
</dbReference>
<dbReference type="Proteomes" id="UP001377804">
    <property type="component" value="Unassembled WGS sequence"/>
</dbReference>
<dbReference type="EC" id="3.1.21.-" evidence="1"/>
<dbReference type="GO" id="GO:0016787">
    <property type="term" value="F:hydrolase activity"/>
    <property type="evidence" value="ECO:0007669"/>
    <property type="project" value="UniProtKB-KW"/>
</dbReference>
<reference evidence="1 2" key="1">
    <citation type="submission" date="2023-10" db="EMBL/GenBank/DDBJ databases">
        <title>Holzapfeliella saturejae sp. nov. isolated from Satureja montana flowers.</title>
        <authorList>
            <person name="Alcantara C."/>
            <person name="Zuniga M."/>
            <person name="Landete J.M."/>
            <person name="Monedero V."/>
        </authorList>
    </citation>
    <scope>NUCLEOTIDE SEQUENCE [LARGE SCALE GENOMIC DNA]</scope>
    <source>
        <strain evidence="1 2">He02</strain>
    </source>
</reference>
<keyword evidence="1" id="KW-0540">Nuclease</keyword>
<proteinExistence type="predicted"/>
<dbReference type="Pfam" id="PF09564">
    <property type="entry name" value="RE_NgoBV"/>
    <property type="match status" value="1"/>
</dbReference>
<keyword evidence="1" id="KW-0378">Hydrolase</keyword>
<comment type="caution">
    <text evidence="1">The sequence shown here is derived from an EMBL/GenBank/DDBJ whole genome shotgun (WGS) entry which is preliminary data.</text>
</comment>
<organism evidence="1 2">
    <name type="scientific">Holzapfeliella saturejae</name>
    <dbReference type="NCBI Taxonomy" id="3082953"/>
    <lineage>
        <taxon>Bacteria</taxon>
        <taxon>Bacillati</taxon>
        <taxon>Bacillota</taxon>
        <taxon>Bacilli</taxon>
        <taxon>Lactobacillales</taxon>
        <taxon>Lactobacillaceae</taxon>
        <taxon>Holzapfeliella</taxon>
    </lineage>
</organism>
<gene>
    <name evidence="1" type="ORF">R4Y45_06015</name>
</gene>
<protein>
    <submittedName>
        <fullName evidence="1">NgoBV family restriction endonuclease</fullName>
        <ecNumber evidence="1">3.1.21.-</ecNumber>
    </submittedName>
</protein>
<accession>A0ABU8SHC1</accession>
<evidence type="ECO:0000313" key="2">
    <source>
        <dbReference type="Proteomes" id="UP001377804"/>
    </source>
</evidence>
<dbReference type="EMBL" id="JAWMWG010000002">
    <property type="protein sequence ID" value="MEJ6348771.1"/>
    <property type="molecule type" value="Genomic_DNA"/>
</dbReference>
<name>A0ABU8SHC1_9LACO</name>
<sequence length="226" mass="26611">MLNITDVYNRLKEEVKDEKGLIKFSLGSISIEIHGKDSMGNLIQEWLGHWFQKTNISYEVLENTQEFPDYLLQLDGENTTYLEIKSWNYNNSPAFDLANFDSYINSLSNNPKKIDADYLIFGYEINEQGFKIKDIFLKKIWELEGPAKNYPVRIQVKKGVVYNLRPINFKSDNTESFATRLEFFNHLIDTRIMFKNQGKKAQTEEEIRSWGEEIKDFYKKQTGNNM</sequence>
<keyword evidence="2" id="KW-1185">Reference proteome</keyword>
<evidence type="ECO:0000313" key="1">
    <source>
        <dbReference type="EMBL" id="MEJ6348771.1"/>
    </source>
</evidence>
<dbReference type="InterPro" id="IPR019064">
    <property type="entry name" value="Restrct_endonuc_II_NlaIV"/>
</dbReference>